<feature type="compositionally biased region" description="Basic and acidic residues" evidence="1">
    <location>
        <begin position="1"/>
        <end position="12"/>
    </location>
</feature>
<reference evidence="2 3" key="1">
    <citation type="journal article" date="2014" name="Am. J. Bot.">
        <title>Genome assembly and annotation for red clover (Trifolium pratense; Fabaceae).</title>
        <authorList>
            <person name="Istvanek J."/>
            <person name="Jaros M."/>
            <person name="Krenek A."/>
            <person name="Repkova J."/>
        </authorList>
    </citation>
    <scope>NUCLEOTIDE SEQUENCE [LARGE SCALE GENOMIC DNA]</scope>
    <source>
        <strain evidence="3">cv. Tatra</strain>
        <tissue evidence="2">Young leaves</tissue>
    </source>
</reference>
<feature type="region of interest" description="Disordered" evidence="1">
    <location>
        <begin position="344"/>
        <end position="395"/>
    </location>
</feature>
<dbReference type="Proteomes" id="UP000236291">
    <property type="component" value="Unassembled WGS sequence"/>
</dbReference>
<evidence type="ECO:0000313" key="2">
    <source>
        <dbReference type="EMBL" id="PNX77195.1"/>
    </source>
</evidence>
<feature type="compositionally biased region" description="Basic and acidic residues" evidence="1">
    <location>
        <begin position="375"/>
        <end position="395"/>
    </location>
</feature>
<name>A0A2K3LF80_TRIPR</name>
<evidence type="ECO:0000256" key="1">
    <source>
        <dbReference type="SAM" id="MobiDB-lite"/>
    </source>
</evidence>
<protein>
    <submittedName>
        <fullName evidence="2">Uncharacterized protein</fullName>
    </submittedName>
</protein>
<organism evidence="2 3">
    <name type="scientific">Trifolium pratense</name>
    <name type="common">Red clover</name>
    <dbReference type="NCBI Taxonomy" id="57577"/>
    <lineage>
        <taxon>Eukaryota</taxon>
        <taxon>Viridiplantae</taxon>
        <taxon>Streptophyta</taxon>
        <taxon>Embryophyta</taxon>
        <taxon>Tracheophyta</taxon>
        <taxon>Spermatophyta</taxon>
        <taxon>Magnoliopsida</taxon>
        <taxon>eudicotyledons</taxon>
        <taxon>Gunneridae</taxon>
        <taxon>Pentapetalae</taxon>
        <taxon>rosids</taxon>
        <taxon>fabids</taxon>
        <taxon>Fabales</taxon>
        <taxon>Fabaceae</taxon>
        <taxon>Papilionoideae</taxon>
        <taxon>50 kb inversion clade</taxon>
        <taxon>NPAAA clade</taxon>
        <taxon>Hologalegina</taxon>
        <taxon>IRL clade</taxon>
        <taxon>Trifolieae</taxon>
        <taxon>Trifolium</taxon>
    </lineage>
</organism>
<feature type="non-terminal residue" evidence="2">
    <location>
        <position position="395"/>
    </location>
</feature>
<gene>
    <name evidence="2" type="ORF">L195_g033158</name>
</gene>
<accession>A0A2K3LF80</accession>
<feature type="compositionally biased region" description="Basic and acidic residues" evidence="1">
    <location>
        <begin position="55"/>
        <end position="66"/>
    </location>
</feature>
<feature type="region of interest" description="Disordered" evidence="1">
    <location>
        <begin position="1"/>
        <end position="139"/>
    </location>
</feature>
<feature type="compositionally biased region" description="Basic and acidic residues" evidence="1">
    <location>
        <begin position="344"/>
        <end position="361"/>
    </location>
</feature>
<comment type="caution">
    <text evidence="2">The sequence shown here is derived from an EMBL/GenBank/DDBJ whole genome shotgun (WGS) entry which is preliminary data.</text>
</comment>
<dbReference type="AlphaFoldDB" id="A0A2K3LF80"/>
<proteinExistence type="predicted"/>
<reference evidence="2 3" key="2">
    <citation type="journal article" date="2017" name="Front. Plant Sci.">
        <title>Gene Classification and Mining of Molecular Markers Useful in Red Clover (Trifolium pratense) Breeding.</title>
        <authorList>
            <person name="Istvanek J."/>
            <person name="Dluhosova J."/>
            <person name="Dluhos P."/>
            <person name="Patkova L."/>
            <person name="Nedelnik J."/>
            <person name="Repkova J."/>
        </authorList>
    </citation>
    <scope>NUCLEOTIDE SEQUENCE [LARGE SCALE GENOMIC DNA]</scope>
    <source>
        <strain evidence="3">cv. Tatra</strain>
        <tissue evidence="2">Young leaves</tissue>
    </source>
</reference>
<evidence type="ECO:0000313" key="3">
    <source>
        <dbReference type="Proteomes" id="UP000236291"/>
    </source>
</evidence>
<sequence length="395" mass="45673">MRERGRERERGAAPRAHLGQPLRSPPSPEARQIRGDAIVDSGEWTEVRRRRRNGCRKEGGGRDRSRFSRQFHHSRSISTPRYKGFNDHHGDPDHYKPDRIQSRRTQTHYSSERRDLSRSESFQYHRYPSRSRSAQGWRQRDRTFVQQVHNQSRRVNLHHSRKRCVYNTHLHQRSASVSTLRMRSRSVTGRQQRNRVFDHRSDVQCVRNSYDLRRFKSRSVSVHRRRNRKSLGERQNAEVKENSRRFLFGRNSDLKQDEVVDGGCLEVEEDSRSLLFGRNSDRKQDEIVDGGFLKSSHGKVVEGVVQAVESNKQEDGGVLKAGQSRGDDIVLGSDLKRASVAMFERNDTSAGRRREANKAGPEKAGGPRLNNGKQDSLRLKKQNVGDRKGVNDPRA</sequence>
<feature type="compositionally biased region" description="Basic and acidic residues" evidence="1">
    <location>
        <begin position="84"/>
        <end position="101"/>
    </location>
</feature>
<dbReference type="EMBL" id="ASHM01031958">
    <property type="protein sequence ID" value="PNX77195.1"/>
    <property type="molecule type" value="Genomic_DNA"/>
</dbReference>